<reference evidence="1" key="1">
    <citation type="journal article" date="2014" name="Front. Microbiol.">
        <title>High frequency of phylogenetically diverse reductive dehalogenase-homologous genes in deep subseafloor sedimentary metagenomes.</title>
        <authorList>
            <person name="Kawai M."/>
            <person name="Futagami T."/>
            <person name="Toyoda A."/>
            <person name="Takaki Y."/>
            <person name="Nishi S."/>
            <person name="Hori S."/>
            <person name="Arai W."/>
            <person name="Tsubouchi T."/>
            <person name="Morono Y."/>
            <person name="Uchiyama I."/>
            <person name="Ito T."/>
            <person name="Fujiyama A."/>
            <person name="Inagaki F."/>
            <person name="Takami H."/>
        </authorList>
    </citation>
    <scope>NUCLEOTIDE SEQUENCE</scope>
    <source>
        <strain evidence="1">Expedition CK06-06</strain>
    </source>
</reference>
<proteinExistence type="predicted"/>
<organism evidence="1">
    <name type="scientific">marine sediment metagenome</name>
    <dbReference type="NCBI Taxonomy" id="412755"/>
    <lineage>
        <taxon>unclassified sequences</taxon>
        <taxon>metagenomes</taxon>
        <taxon>ecological metagenomes</taxon>
    </lineage>
</organism>
<protein>
    <recommendedName>
        <fullName evidence="2">Phage tail collar domain-containing protein</fullName>
    </recommendedName>
</protein>
<sequence length="75" mass="7585">DLREKFVQGAAAGVDPGATGGAIAKTTSGHNHDTFSGVGSYGPVAGPVAAQTSTDTDAISDIRPPYYDVAFIMKS</sequence>
<dbReference type="EMBL" id="BARW01005255">
    <property type="protein sequence ID" value="GAI77196.1"/>
    <property type="molecule type" value="Genomic_DNA"/>
</dbReference>
<evidence type="ECO:0008006" key="2">
    <source>
        <dbReference type="Google" id="ProtNLM"/>
    </source>
</evidence>
<name>X1SDH0_9ZZZZ</name>
<dbReference type="AlphaFoldDB" id="X1SDH0"/>
<gene>
    <name evidence="1" type="ORF">S12H4_11601</name>
</gene>
<evidence type="ECO:0000313" key="1">
    <source>
        <dbReference type="EMBL" id="GAI77196.1"/>
    </source>
</evidence>
<feature type="non-terminal residue" evidence="1">
    <location>
        <position position="1"/>
    </location>
</feature>
<comment type="caution">
    <text evidence="1">The sequence shown here is derived from an EMBL/GenBank/DDBJ whole genome shotgun (WGS) entry which is preliminary data.</text>
</comment>
<accession>X1SDH0</accession>